<dbReference type="EMBL" id="AP003861">
    <property type="protein sequence ID" value="BAC24883.1"/>
    <property type="molecule type" value="Genomic_DNA"/>
</dbReference>
<dbReference type="Proteomes" id="UP000000763">
    <property type="component" value="Chromosome 7"/>
</dbReference>
<protein>
    <submittedName>
        <fullName evidence="3">Uncharacterized protein</fullName>
    </submittedName>
</protein>
<organism evidence="3">
    <name type="scientific">Oryza sativa subsp. japonica</name>
    <name type="common">Rice</name>
    <dbReference type="NCBI Taxonomy" id="39947"/>
    <lineage>
        <taxon>Eukaryota</taxon>
        <taxon>Viridiplantae</taxon>
        <taxon>Streptophyta</taxon>
        <taxon>Embryophyta</taxon>
        <taxon>Tracheophyta</taxon>
        <taxon>Spermatophyta</taxon>
        <taxon>Magnoliopsida</taxon>
        <taxon>Liliopsida</taxon>
        <taxon>Poales</taxon>
        <taxon>Poaceae</taxon>
        <taxon>BOP clade</taxon>
        <taxon>Oryzoideae</taxon>
        <taxon>Oryzeae</taxon>
        <taxon>Oryzinae</taxon>
        <taxon>Oryza</taxon>
        <taxon>Oryza sativa</taxon>
    </lineage>
</organism>
<evidence type="ECO:0000256" key="1">
    <source>
        <dbReference type="SAM" id="MobiDB-lite"/>
    </source>
</evidence>
<dbReference type="Proteomes" id="UP000007752">
    <property type="component" value="Chromosome 7"/>
</dbReference>
<evidence type="ECO:0000313" key="3">
    <source>
        <dbReference type="EMBL" id="EEE66693.1"/>
    </source>
</evidence>
<feature type="compositionally biased region" description="Basic and acidic residues" evidence="1">
    <location>
        <begin position="114"/>
        <end position="126"/>
    </location>
</feature>
<dbReference type="EMBL" id="CM000144">
    <property type="protein sequence ID" value="EEE66693.1"/>
    <property type="molecule type" value="Genomic_DNA"/>
</dbReference>
<gene>
    <name evidence="2" type="primary">OJ1046_F10.121</name>
    <name evidence="3" type="ORF">OsJ_23353</name>
</gene>
<evidence type="ECO:0000313" key="2">
    <source>
        <dbReference type="EMBL" id="BAC24883.1"/>
    </source>
</evidence>
<sequence length="159" mass="17541">MAQCSVLPSLPDREIWNATASLVEIIEAQGHPCPPWQRNMLSTQGIPKLSSMAGNSTAHPIKVLSTNPSLRENNATLIAPHQRGKRGTIPKSKQRSPELEIQAKQPKKSSRGLQRFEARENPRWRGQEVVSRGGGEMAAVSGKKRRWPWMASLGSDDGE</sequence>
<reference evidence="3" key="5">
    <citation type="submission" date="2008-12" db="EMBL/GenBank/DDBJ databases">
        <title>Improved gene annotation of the rice (Oryza sativa) genomes.</title>
        <authorList>
            <person name="Wang J."/>
            <person name="Li R."/>
            <person name="Fan W."/>
            <person name="Huang Q."/>
            <person name="Zhang J."/>
            <person name="Zhou Y."/>
            <person name="Hu Y."/>
            <person name="Zi S."/>
            <person name="Li J."/>
            <person name="Ni P."/>
            <person name="Zheng H."/>
            <person name="Zhang Y."/>
            <person name="Zhao M."/>
            <person name="Hao Q."/>
            <person name="McDermott J."/>
            <person name="Samudrala R."/>
            <person name="Kristiansen K."/>
            <person name="Wong G.K.-S."/>
        </authorList>
    </citation>
    <scope>NUCLEOTIDE SEQUENCE</scope>
</reference>
<reference evidence="2" key="1">
    <citation type="submission" date="2001-07" db="EMBL/GenBank/DDBJ databases">
        <title>Oryza sativa nipponbare(GA3) genomic DNA, chromosome 7, BAC clone:OJ1046_F10.</title>
        <authorList>
            <person name="Sasaki T."/>
            <person name="Matsumoto T."/>
            <person name="Yamamoto K."/>
        </authorList>
    </citation>
    <scope>NUCLEOTIDE SEQUENCE</scope>
</reference>
<reference evidence="3" key="3">
    <citation type="journal article" date="2005" name="PLoS Biol.">
        <title>The genomes of Oryza sativa: a history of duplications.</title>
        <authorList>
            <person name="Yu J."/>
            <person name="Wang J."/>
            <person name="Lin W."/>
            <person name="Li S."/>
            <person name="Li H."/>
            <person name="Zhou J."/>
            <person name="Ni P."/>
            <person name="Dong W."/>
            <person name="Hu S."/>
            <person name="Zeng C."/>
            <person name="Zhang J."/>
            <person name="Zhang Y."/>
            <person name="Li R."/>
            <person name="Xu Z."/>
            <person name="Li S."/>
            <person name="Li X."/>
            <person name="Zheng H."/>
            <person name="Cong L."/>
            <person name="Lin L."/>
            <person name="Yin J."/>
            <person name="Geng J."/>
            <person name="Li G."/>
            <person name="Shi J."/>
            <person name="Liu J."/>
            <person name="Lv H."/>
            <person name="Li J."/>
            <person name="Wang J."/>
            <person name="Deng Y."/>
            <person name="Ran L."/>
            <person name="Shi X."/>
            <person name="Wang X."/>
            <person name="Wu Q."/>
            <person name="Li C."/>
            <person name="Ren X."/>
            <person name="Wang J."/>
            <person name="Wang X."/>
            <person name="Li D."/>
            <person name="Liu D."/>
            <person name="Zhang X."/>
            <person name="Ji Z."/>
            <person name="Zhao W."/>
            <person name="Sun Y."/>
            <person name="Zhang Z."/>
            <person name="Bao J."/>
            <person name="Han Y."/>
            <person name="Dong L."/>
            <person name="Ji J."/>
            <person name="Chen P."/>
            <person name="Wu S."/>
            <person name="Liu J."/>
            <person name="Xiao Y."/>
            <person name="Bu D."/>
            <person name="Tan J."/>
            <person name="Yang L."/>
            <person name="Ye C."/>
            <person name="Zhang J."/>
            <person name="Xu J."/>
            <person name="Zhou Y."/>
            <person name="Yu Y."/>
            <person name="Zhang B."/>
            <person name="Zhuang S."/>
            <person name="Wei H."/>
            <person name="Liu B."/>
            <person name="Lei M."/>
            <person name="Yu H."/>
            <person name="Li Y."/>
            <person name="Xu H."/>
            <person name="Wei S."/>
            <person name="He X."/>
            <person name="Fang L."/>
            <person name="Zhang Z."/>
            <person name="Zhang Y."/>
            <person name="Huang X."/>
            <person name="Su Z."/>
            <person name="Tong W."/>
            <person name="Li J."/>
            <person name="Tong Z."/>
            <person name="Li S."/>
            <person name="Ye J."/>
            <person name="Wang L."/>
            <person name="Fang L."/>
            <person name="Lei T."/>
            <person name="Chen C."/>
            <person name="Chen H."/>
            <person name="Xu Z."/>
            <person name="Li H."/>
            <person name="Huang H."/>
            <person name="Zhang F."/>
            <person name="Xu H."/>
            <person name="Li N."/>
            <person name="Zhao C."/>
            <person name="Li S."/>
            <person name="Dong L."/>
            <person name="Huang Y."/>
            <person name="Li L."/>
            <person name="Xi Y."/>
            <person name="Qi Q."/>
            <person name="Li W."/>
            <person name="Zhang B."/>
            <person name="Hu W."/>
            <person name="Zhang Y."/>
            <person name="Tian X."/>
            <person name="Jiao Y."/>
            <person name="Liang X."/>
            <person name="Jin J."/>
            <person name="Gao L."/>
            <person name="Zheng W."/>
            <person name="Hao B."/>
            <person name="Liu S."/>
            <person name="Wang W."/>
            <person name="Yuan L."/>
            <person name="Cao M."/>
            <person name="McDermott J."/>
            <person name="Samudrala R."/>
            <person name="Wang J."/>
            <person name="Wong G.K."/>
            <person name="Yang H."/>
        </authorList>
    </citation>
    <scope>NUCLEOTIDE SEQUENCE [LARGE SCALE GENOMIC DNA]</scope>
</reference>
<evidence type="ECO:0000313" key="4">
    <source>
        <dbReference type="Proteomes" id="UP000000763"/>
    </source>
</evidence>
<accession>Q8H4Z4</accession>
<feature type="compositionally biased region" description="Basic residues" evidence="1">
    <location>
        <begin position="82"/>
        <end position="94"/>
    </location>
</feature>
<name>Q8H4Z4_ORYSJ</name>
<reference evidence="4" key="4">
    <citation type="journal article" date="2008" name="Nucleic Acids Res.">
        <title>The rice annotation project database (RAP-DB): 2008 update.</title>
        <authorList>
            <consortium name="The rice annotation project (RAP)"/>
        </authorList>
    </citation>
    <scope>GENOME REANNOTATION</scope>
    <source>
        <strain evidence="4">cv. Nipponbare</strain>
    </source>
</reference>
<reference evidence="4" key="2">
    <citation type="journal article" date="2005" name="Nature">
        <title>The map-based sequence of the rice genome.</title>
        <authorList>
            <consortium name="International rice genome sequencing project (IRGSP)"/>
            <person name="Matsumoto T."/>
            <person name="Wu J."/>
            <person name="Kanamori H."/>
            <person name="Katayose Y."/>
            <person name="Fujisawa M."/>
            <person name="Namiki N."/>
            <person name="Mizuno H."/>
            <person name="Yamamoto K."/>
            <person name="Antonio B.A."/>
            <person name="Baba T."/>
            <person name="Sakata K."/>
            <person name="Nagamura Y."/>
            <person name="Aoki H."/>
            <person name="Arikawa K."/>
            <person name="Arita K."/>
            <person name="Bito T."/>
            <person name="Chiden Y."/>
            <person name="Fujitsuka N."/>
            <person name="Fukunaka R."/>
            <person name="Hamada M."/>
            <person name="Harada C."/>
            <person name="Hayashi A."/>
            <person name="Hijishita S."/>
            <person name="Honda M."/>
            <person name="Hosokawa S."/>
            <person name="Ichikawa Y."/>
            <person name="Idonuma A."/>
            <person name="Iijima M."/>
            <person name="Ikeda M."/>
            <person name="Ikeno M."/>
            <person name="Ito K."/>
            <person name="Ito S."/>
            <person name="Ito T."/>
            <person name="Ito Y."/>
            <person name="Ito Y."/>
            <person name="Iwabuchi A."/>
            <person name="Kamiya K."/>
            <person name="Karasawa W."/>
            <person name="Kurita K."/>
            <person name="Katagiri S."/>
            <person name="Kikuta A."/>
            <person name="Kobayashi H."/>
            <person name="Kobayashi N."/>
            <person name="Machita K."/>
            <person name="Maehara T."/>
            <person name="Masukawa M."/>
            <person name="Mizubayashi T."/>
            <person name="Mukai Y."/>
            <person name="Nagasaki H."/>
            <person name="Nagata Y."/>
            <person name="Naito S."/>
            <person name="Nakashima M."/>
            <person name="Nakama Y."/>
            <person name="Nakamichi Y."/>
            <person name="Nakamura M."/>
            <person name="Meguro A."/>
            <person name="Negishi M."/>
            <person name="Ohta I."/>
            <person name="Ohta T."/>
            <person name="Okamoto M."/>
            <person name="Ono N."/>
            <person name="Saji S."/>
            <person name="Sakaguchi M."/>
            <person name="Sakai K."/>
            <person name="Shibata M."/>
            <person name="Shimokawa T."/>
            <person name="Song J."/>
            <person name="Takazaki Y."/>
            <person name="Terasawa K."/>
            <person name="Tsugane M."/>
            <person name="Tsuji K."/>
            <person name="Ueda S."/>
            <person name="Waki K."/>
            <person name="Yamagata H."/>
            <person name="Yamamoto M."/>
            <person name="Yamamoto S."/>
            <person name="Yamane H."/>
            <person name="Yoshiki S."/>
            <person name="Yoshihara R."/>
            <person name="Yukawa K."/>
            <person name="Zhong H."/>
            <person name="Yano M."/>
            <person name="Yuan Q."/>
            <person name="Ouyang S."/>
            <person name="Liu J."/>
            <person name="Jones K.M."/>
            <person name="Gansberger K."/>
            <person name="Moffat K."/>
            <person name="Hill J."/>
            <person name="Bera J."/>
            <person name="Fadrosh D."/>
            <person name="Jin S."/>
            <person name="Johri S."/>
            <person name="Kim M."/>
            <person name="Overton L."/>
            <person name="Reardon M."/>
            <person name="Tsitrin T."/>
            <person name="Vuong H."/>
            <person name="Weaver B."/>
            <person name="Ciecko A."/>
            <person name="Tallon L."/>
            <person name="Jackson J."/>
            <person name="Pai G."/>
            <person name="Aken S.V."/>
            <person name="Utterback T."/>
            <person name="Reidmuller S."/>
            <person name="Feldblyum T."/>
            <person name="Hsiao J."/>
            <person name="Zismann V."/>
            <person name="Iobst S."/>
            <person name="de Vazeille A.R."/>
            <person name="Buell C.R."/>
            <person name="Ying K."/>
            <person name="Li Y."/>
            <person name="Lu T."/>
            <person name="Huang Y."/>
            <person name="Zhao Q."/>
            <person name="Feng Q."/>
            <person name="Zhang L."/>
            <person name="Zhu J."/>
            <person name="Weng Q."/>
            <person name="Mu J."/>
            <person name="Lu Y."/>
            <person name="Fan D."/>
            <person name="Liu Y."/>
            <person name="Guan J."/>
            <person name="Zhang Y."/>
            <person name="Yu S."/>
            <person name="Liu X."/>
            <person name="Zhang Y."/>
            <person name="Hong G."/>
            <person name="Han B."/>
            <person name="Choisne N."/>
            <person name="Demange N."/>
            <person name="Orjeda G."/>
            <person name="Samain S."/>
            <person name="Cattolico L."/>
            <person name="Pelletier E."/>
            <person name="Couloux A."/>
            <person name="Segurens B."/>
            <person name="Wincker P."/>
            <person name="D'Hont A."/>
            <person name="Scarpelli C."/>
            <person name="Weissenbach J."/>
            <person name="Salanoubat M."/>
            <person name="Quetier F."/>
            <person name="Yu Y."/>
            <person name="Kim H.R."/>
            <person name="Rambo T."/>
            <person name="Currie J."/>
            <person name="Collura K."/>
            <person name="Luo M."/>
            <person name="Yang T."/>
            <person name="Ammiraju J.S.S."/>
            <person name="Engler F."/>
            <person name="Soderlund C."/>
            <person name="Wing R.A."/>
            <person name="Palmer L.E."/>
            <person name="de la Bastide M."/>
            <person name="Spiegel L."/>
            <person name="Nascimento L."/>
            <person name="Zutavern T."/>
            <person name="O'Shaughnessy A."/>
            <person name="Dike S."/>
            <person name="Dedhia N."/>
            <person name="Preston R."/>
            <person name="Balija V."/>
            <person name="McCombie W.R."/>
            <person name="Chow T."/>
            <person name="Chen H."/>
            <person name="Chung M."/>
            <person name="Chen C."/>
            <person name="Shaw J."/>
            <person name="Wu H."/>
            <person name="Hsiao K."/>
            <person name="Chao Y."/>
            <person name="Chu M."/>
            <person name="Cheng C."/>
            <person name="Hour A."/>
            <person name="Lee P."/>
            <person name="Lin S."/>
            <person name="Lin Y."/>
            <person name="Liou J."/>
            <person name="Liu S."/>
            <person name="Hsing Y."/>
            <person name="Raghuvanshi S."/>
            <person name="Mohanty A."/>
            <person name="Bharti A.K."/>
            <person name="Gaur A."/>
            <person name="Gupta V."/>
            <person name="Kumar D."/>
            <person name="Ravi V."/>
            <person name="Vij S."/>
            <person name="Kapur A."/>
            <person name="Khurana P."/>
            <person name="Khurana P."/>
            <person name="Khurana J.P."/>
            <person name="Tyagi A.K."/>
            <person name="Gaikwad K."/>
            <person name="Singh A."/>
            <person name="Dalal V."/>
            <person name="Srivastava S."/>
            <person name="Dixit A."/>
            <person name="Pal A.K."/>
            <person name="Ghazi I.A."/>
            <person name="Yadav M."/>
            <person name="Pandit A."/>
            <person name="Bhargava A."/>
            <person name="Sureshbabu K."/>
            <person name="Batra K."/>
            <person name="Sharma T.R."/>
            <person name="Mohapatra T."/>
            <person name="Singh N.K."/>
            <person name="Messing J."/>
            <person name="Nelson A.B."/>
            <person name="Fuks G."/>
            <person name="Kavchok S."/>
            <person name="Keizer G."/>
            <person name="Linton E."/>
            <person name="Llaca V."/>
            <person name="Song R."/>
            <person name="Tanyolac B."/>
            <person name="Young S."/>
            <person name="Ho-Il K."/>
            <person name="Hahn J.H."/>
            <person name="Sangsakoo G."/>
            <person name="Vanavichit A."/>
            <person name="de Mattos Luiz.A.T."/>
            <person name="Zimmer P.D."/>
            <person name="Malone G."/>
            <person name="Dellagostin O."/>
            <person name="de Oliveira A.C."/>
            <person name="Bevan M."/>
            <person name="Bancroft I."/>
            <person name="Minx P."/>
            <person name="Cordum H."/>
            <person name="Wilson R."/>
            <person name="Cheng Z."/>
            <person name="Jin W."/>
            <person name="Jiang J."/>
            <person name="Leong S.A."/>
            <person name="Iwama H."/>
            <person name="Gojobori T."/>
            <person name="Itoh T."/>
            <person name="Niimura Y."/>
            <person name="Fujii Y."/>
            <person name="Habara T."/>
            <person name="Sakai H."/>
            <person name="Sato Y."/>
            <person name="Wilson G."/>
            <person name="Kumar K."/>
            <person name="McCouch S."/>
            <person name="Juretic N."/>
            <person name="Hoen D."/>
            <person name="Wright S."/>
            <person name="Bruskiewich R."/>
            <person name="Bureau T."/>
            <person name="Miyao A."/>
            <person name="Hirochika H."/>
            <person name="Nishikawa T."/>
            <person name="Kadowaki K."/>
            <person name="Sugiura M."/>
            <person name="Burr B."/>
            <person name="Sasaki T."/>
        </authorList>
    </citation>
    <scope>NUCLEOTIDE SEQUENCE [LARGE SCALE GENOMIC DNA]</scope>
    <source>
        <strain evidence="4">cv. Nipponbare</strain>
    </source>
</reference>
<feature type="region of interest" description="Disordered" evidence="1">
    <location>
        <begin position="80"/>
        <end position="143"/>
    </location>
</feature>
<proteinExistence type="predicted"/>
<accession>B9FVV6</accession>
<dbReference type="AlphaFoldDB" id="Q8H4Z4"/>